<feature type="signal peptide" evidence="1">
    <location>
        <begin position="1"/>
        <end position="21"/>
    </location>
</feature>
<dbReference type="EMBL" id="FOCP01000006">
    <property type="protein sequence ID" value="SEN02620.1"/>
    <property type="molecule type" value="Genomic_DNA"/>
</dbReference>
<dbReference type="AlphaFoldDB" id="A0A1H8D5M2"/>
<proteinExistence type="predicted"/>
<keyword evidence="1" id="KW-0732">Signal</keyword>
<dbReference type="RefSeq" id="WP_177167688.1">
    <property type="nucleotide sequence ID" value="NZ_FOCP01000006.1"/>
</dbReference>
<feature type="chain" id="PRO_5011777619" description="Lipoprotein" evidence="1">
    <location>
        <begin position="22"/>
        <end position="427"/>
    </location>
</feature>
<evidence type="ECO:0000313" key="2">
    <source>
        <dbReference type="EMBL" id="SEN02620.1"/>
    </source>
</evidence>
<evidence type="ECO:0000256" key="1">
    <source>
        <dbReference type="SAM" id="SignalP"/>
    </source>
</evidence>
<protein>
    <recommendedName>
        <fullName evidence="4">Lipoprotein</fullName>
    </recommendedName>
</protein>
<reference evidence="2 3" key="1">
    <citation type="submission" date="2016-10" db="EMBL/GenBank/DDBJ databases">
        <authorList>
            <person name="de Groot N.N."/>
        </authorList>
    </citation>
    <scope>NUCLEOTIDE SEQUENCE [LARGE SCALE GENOMIC DNA]</scope>
    <source>
        <strain evidence="2 3">Nm22</strain>
    </source>
</reference>
<dbReference type="Proteomes" id="UP000199459">
    <property type="component" value="Unassembled WGS sequence"/>
</dbReference>
<evidence type="ECO:0008006" key="4">
    <source>
        <dbReference type="Google" id="ProtNLM"/>
    </source>
</evidence>
<dbReference type="PROSITE" id="PS51257">
    <property type="entry name" value="PROKAR_LIPOPROTEIN"/>
    <property type="match status" value="1"/>
</dbReference>
<gene>
    <name evidence="2" type="ORF">SAMN05216325_10664</name>
</gene>
<name>A0A1H8D5M2_9PROT</name>
<sequence length="427" mass="47945">MNDKRLILSAMIMLIALAGCATGKQDNDTSLPESHNIDPSNQPFFKAVRKVGFEDAGRFIMVEGSQCTEQANGPEPASMLITHDMPAYVNNGTVILNGWDLRYLHRDHEVRTLRADITHSKLVTGGGGPPMLVFEVAGELSDQNWDDPYEFCVYYTGLGFNSAWINARIEGDYNGISTQALQIHSEGPIATLESLWDSGTLKGHDSMVVIPRGFDFQYDNQFECEFRFPPCRWNDPADHHLRQVAYSLFQTDASPNPDGNPHWVTQTIFKDSGTRTHWVKTRAALIGGESVKLRASFLPLNPRSGRTNICHNGTDGIVHTETFRIYDLPYDYAVPMLTGWNLDYECDHQHVQRAGIWIHDIRFDPDTNGLEYKLSSILRDKNGAPGFNASHRISVLGFNRSSVPPVVVDDRPAPDIQIRLRNQHPNP</sequence>
<accession>A0A1H8D5M2</accession>
<organism evidence="2 3">
    <name type="scientific">Nitrosomonas marina</name>
    <dbReference type="NCBI Taxonomy" id="917"/>
    <lineage>
        <taxon>Bacteria</taxon>
        <taxon>Pseudomonadati</taxon>
        <taxon>Pseudomonadota</taxon>
        <taxon>Betaproteobacteria</taxon>
        <taxon>Nitrosomonadales</taxon>
        <taxon>Nitrosomonadaceae</taxon>
        <taxon>Nitrosomonas</taxon>
    </lineage>
</organism>
<evidence type="ECO:0000313" key="3">
    <source>
        <dbReference type="Proteomes" id="UP000199459"/>
    </source>
</evidence>